<accession>A0A482SZ73</accession>
<feature type="domain" description="HTH bat-type" evidence="4">
    <location>
        <begin position="168"/>
        <end position="220"/>
    </location>
</feature>
<dbReference type="GO" id="GO:0003677">
    <property type="term" value="F:DNA binding"/>
    <property type="evidence" value="ECO:0007669"/>
    <property type="project" value="UniProtKB-KW"/>
</dbReference>
<dbReference type="Pfam" id="PF04967">
    <property type="entry name" value="HTH_10"/>
    <property type="match status" value="1"/>
</dbReference>
<evidence type="ECO:0000256" key="3">
    <source>
        <dbReference type="SAM" id="MobiDB-lite"/>
    </source>
</evidence>
<sequence length="243" mass="27422">MLEYTFRIRHEGCWTENLNDRFPDISAAIIYSYRLLGISITMIEATNVSDADAFVEWLNDHEVMTVAQLVSYDADRETAFVSLAGDYETDTEPVLNVLLRNRCFPTVPATVTGGREHWSVIASDHEQVSRTHEELQKIGHVEVDSLRTPELDRLLTGLSEVKQAVQDLSPRQREVLGRAINEGYYDSPRGCNIADLAEQDTANTSTVGEHLRRSEAKILKAVAPLLSRPKRNKETGRNRKTKP</sequence>
<proteinExistence type="predicted"/>
<dbReference type="EMBL" id="RZHH01000003">
    <property type="protein sequence ID" value="RYJ08401.1"/>
    <property type="molecule type" value="Genomic_DNA"/>
</dbReference>
<dbReference type="InterPro" id="IPR007050">
    <property type="entry name" value="HTH_bacterioopsin"/>
</dbReference>
<evidence type="ECO:0000256" key="2">
    <source>
        <dbReference type="ARBA" id="ARBA00023163"/>
    </source>
</evidence>
<dbReference type="PANTHER" id="PTHR34236">
    <property type="entry name" value="DIMETHYL SULFOXIDE REDUCTASE TRANSCRIPTIONAL ACTIVATOR"/>
    <property type="match status" value="1"/>
</dbReference>
<dbReference type="AlphaFoldDB" id="A0A482SZ73"/>
<evidence type="ECO:0000313" key="6">
    <source>
        <dbReference type="Proteomes" id="UP000294028"/>
    </source>
</evidence>
<comment type="caution">
    <text evidence="5">The sequence shown here is derived from an EMBL/GenBank/DDBJ whole genome shotgun (WGS) entry which is preliminary data.</text>
</comment>
<evidence type="ECO:0000259" key="4">
    <source>
        <dbReference type="Pfam" id="PF04967"/>
    </source>
</evidence>
<protein>
    <submittedName>
        <fullName evidence="5">DNA-binding protein</fullName>
    </submittedName>
</protein>
<name>A0A482SZ73_9EURY</name>
<evidence type="ECO:0000313" key="5">
    <source>
        <dbReference type="EMBL" id="RYJ08401.1"/>
    </source>
</evidence>
<keyword evidence="1" id="KW-0805">Transcription regulation</keyword>
<keyword evidence="2" id="KW-0804">Transcription</keyword>
<evidence type="ECO:0000256" key="1">
    <source>
        <dbReference type="ARBA" id="ARBA00023015"/>
    </source>
</evidence>
<dbReference type="PANTHER" id="PTHR34236:SF1">
    <property type="entry name" value="DIMETHYL SULFOXIDE REDUCTASE TRANSCRIPTIONAL ACTIVATOR"/>
    <property type="match status" value="1"/>
</dbReference>
<feature type="region of interest" description="Disordered" evidence="3">
    <location>
        <begin position="223"/>
        <end position="243"/>
    </location>
</feature>
<dbReference type="Proteomes" id="UP000294028">
    <property type="component" value="Unassembled WGS sequence"/>
</dbReference>
<organism evidence="5 6">
    <name type="scientific">Halogeometricum borinquense</name>
    <dbReference type="NCBI Taxonomy" id="60847"/>
    <lineage>
        <taxon>Archaea</taxon>
        <taxon>Methanobacteriati</taxon>
        <taxon>Methanobacteriota</taxon>
        <taxon>Stenosarchaea group</taxon>
        <taxon>Halobacteria</taxon>
        <taxon>Halobacteriales</taxon>
        <taxon>Haloferacaceae</taxon>
        <taxon>Halogeometricum</taxon>
    </lineage>
</organism>
<dbReference type="RefSeq" id="WP_129786302.1">
    <property type="nucleotide sequence ID" value="NZ_RZHH01000003.1"/>
</dbReference>
<keyword evidence="5" id="KW-0238">DNA-binding</keyword>
<reference evidence="5 6" key="1">
    <citation type="submission" date="2018-12" db="EMBL/GenBank/DDBJ databases">
        <title>Genome analysis provides insights into bioremediation potentialities of Halogeometricum borinquense strain N11.</title>
        <authorList>
            <person name="Najjari A."/>
            <person name="Youssef N."/>
            <person name="Fhoula I."/>
            <person name="Ben Dhia O."/>
            <person name="Mahjoubi M."/>
            <person name="Ouzari H.I."/>
            <person name="Cherif A."/>
        </authorList>
    </citation>
    <scope>NUCLEOTIDE SEQUENCE [LARGE SCALE GENOMIC DNA]</scope>
    <source>
        <strain evidence="5 6">N11</strain>
    </source>
</reference>
<gene>
    <name evidence="5" type="ORF">ELS19_17805</name>
</gene>